<keyword evidence="11" id="KW-0067">ATP-binding</keyword>
<keyword evidence="13" id="KW-0324">Glycolysis</keyword>
<keyword evidence="5" id="KW-0963">Cytoplasm</keyword>
<dbReference type="EC" id="2.7.1.11" evidence="4"/>
<dbReference type="SUPFAM" id="SSF53784">
    <property type="entry name" value="Phosphofructokinase"/>
    <property type="match status" value="2"/>
</dbReference>
<keyword evidence="17" id="KW-1185">Reference proteome</keyword>
<evidence type="ECO:0000256" key="7">
    <source>
        <dbReference type="ARBA" id="ARBA00022679"/>
    </source>
</evidence>
<dbReference type="PRINTS" id="PR00476">
    <property type="entry name" value="PHFRCTKINASE"/>
</dbReference>
<dbReference type="PROSITE" id="PS00433">
    <property type="entry name" value="PHOSPHOFRUCTOKINASE"/>
    <property type="match status" value="1"/>
</dbReference>
<evidence type="ECO:0000256" key="5">
    <source>
        <dbReference type="ARBA" id="ARBA00022490"/>
    </source>
</evidence>
<dbReference type="Gene3D" id="3.40.50.460">
    <property type="entry name" value="Phosphofructokinase domain"/>
    <property type="match status" value="2"/>
</dbReference>
<evidence type="ECO:0000313" key="16">
    <source>
        <dbReference type="EMBL" id="KAF7684203.1"/>
    </source>
</evidence>
<feature type="domain" description="Phosphofructokinase" evidence="15">
    <location>
        <begin position="105"/>
        <end position="404"/>
    </location>
</feature>
<comment type="pathway">
    <text evidence="3">Carbohydrate degradation; glycolysis; D-glyceraldehyde 3-phosphate and glycerone phosphate from D-glucose: step 3/4.</text>
</comment>
<name>A0ABQ7I161_9MICR</name>
<evidence type="ECO:0000256" key="3">
    <source>
        <dbReference type="ARBA" id="ARBA00004679"/>
    </source>
</evidence>
<evidence type="ECO:0000259" key="15">
    <source>
        <dbReference type="Pfam" id="PF00365"/>
    </source>
</evidence>
<comment type="catalytic activity">
    <reaction evidence="14">
        <text>beta-D-fructose 6-phosphate + ATP = beta-D-fructose 1,6-bisphosphate + ADP + H(+)</text>
        <dbReference type="Rhea" id="RHEA:16109"/>
        <dbReference type="ChEBI" id="CHEBI:15378"/>
        <dbReference type="ChEBI" id="CHEBI:30616"/>
        <dbReference type="ChEBI" id="CHEBI:32966"/>
        <dbReference type="ChEBI" id="CHEBI:57634"/>
        <dbReference type="ChEBI" id="CHEBI:456216"/>
        <dbReference type="EC" id="2.7.1.11"/>
    </reaction>
</comment>
<reference evidence="16 17" key="1">
    <citation type="submission" date="2019-01" db="EMBL/GenBank/DDBJ databases">
        <title>Genomes sequencing and comparative genomics of infectious freshwater microsporidia, Cucumispora dikerogammari and Thelohania contejeani.</title>
        <authorList>
            <person name="Cormier A."/>
            <person name="Giraud I."/>
            <person name="Wattier R."/>
            <person name="Teixeira M."/>
            <person name="Grandjean F."/>
            <person name="Rigaud T."/>
            <person name="Cordaux R."/>
        </authorList>
    </citation>
    <scope>NUCLEOTIDE SEQUENCE [LARGE SCALE GENOMIC DNA]</scope>
    <source>
        <strain evidence="16">T1</strain>
        <tissue evidence="16">Spores</tissue>
    </source>
</reference>
<keyword evidence="9" id="KW-0547">Nucleotide-binding</keyword>
<comment type="subcellular location">
    <subcellularLocation>
        <location evidence="2">Cytoplasm</location>
    </subcellularLocation>
</comment>
<evidence type="ECO:0000256" key="6">
    <source>
        <dbReference type="ARBA" id="ARBA00022533"/>
    </source>
</evidence>
<keyword evidence="8" id="KW-0479">Metal-binding</keyword>
<evidence type="ECO:0000256" key="9">
    <source>
        <dbReference type="ARBA" id="ARBA00022741"/>
    </source>
</evidence>
<evidence type="ECO:0000313" key="17">
    <source>
        <dbReference type="Proteomes" id="UP001516464"/>
    </source>
</evidence>
<comment type="cofactor">
    <cofactor evidence="1">
        <name>Mg(2+)</name>
        <dbReference type="ChEBI" id="CHEBI:18420"/>
    </cofactor>
</comment>
<evidence type="ECO:0000256" key="14">
    <source>
        <dbReference type="ARBA" id="ARBA00048070"/>
    </source>
</evidence>
<evidence type="ECO:0000256" key="1">
    <source>
        <dbReference type="ARBA" id="ARBA00001946"/>
    </source>
</evidence>
<sequence>MERRIISFEIAKKGINLNQLRIYDKLGLNISIKDDIATISSTSDANIISVGPCVEIEICSFEKLAPLITSGFSSEEELHTMPLKVSDEFGNHIVININKACCDKRIAILTSGGDSPGMNSAIRAIIRTGIKWGAEVYGVMRGFDGLIAGNIKRMSWDSVDYHAGDGGTILFSARSDAFRTKEGRKIAVSNLARRGINALVVIGGDGSLEGAMTLKNEFSTHLSELISEGLQVPNYDLQLVALPGSIDNDISCTEMTLGADSALHRVVEAVDNLITTMMSHQRAFVLEVMGRNCGWLALMSAFATGAEYVFLPEAPVEDWQSPLISAIKKARDFGKTSIFVIISEGAVDIEGQKIQPKYVKSIIECETGIESRVLTLGHIQRGGEPSAFDRISGTLMGCAAVKHIFSKVNEAVMIALRRGNYEPVNLERVIETNKKINTERINKNFGAMMASRGSYFERIYKLNRWKPLKQGRKKKILVLHEGIRVGGMNVALNAIVRYGSALCDNIYVAENGFEGFIKGRFDSASSYEFINGIQSGASVIGSGASNNLDVTLICQRLAEHEFDSLIIIGGSENLYLIQRLSDRLTGLSLCIDVLLIPATIANNIPGIDTSIGSDTALNCITRACDSLKLTSLSMPRTVFVVDVEGGECGYLAAMGAIACGAFDCFIPERPCTMTHLSETVERLRHRFEGNTSRHGIVLLRNDQTFAGISGEAFSKLVQTDGRDRFNTNFCVLGYLQRGGNPSPIDRITATVLGMKTIDVLLGTDEEEIAYKNDAIRGVLGIMGEQVRFTSIAECMKQFDKTRNRMIKAGWLKYANICKSLE</sequence>
<evidence type="ECO:0000256" key="2">
    <source>
        <dbReference type="ARBA" id="ARBA00004496"/>
    </source>
</evidence>
<keyword evidence="10" id="KW-0418">Kinase</keyword>
<comment type="caution">
    <text evidence="16">The sequence shown here is derived from an EMBL/GenBank/DDBJ whole genome shotgun (WGS) entry which is preliminary data.</text>
</comment>
<dbReference type="PANTHER" id="PTHR13697">
    <property type="entry name" value="PHOSPHOFRUCTOKINASE"/>
    <property type="match status" value="1"/>
</dbReference>
<dbReference type="InterPro" id="IPR035966">
    <property type="entry name" value="PKF_sf"/>
</dbReference>
<evidence type="ECO:0000256" key="8">
    <source>
        <dbReference type="ARBA" id="ARBA00022723"/>
    </source>
</evidence>
<protein>
    <recommendedName>
        <fullName evidence="4">6-phosphofructokinase</fullName>
        <ecNumber evidence="4">2.7.1.11</ecNumber>
    </recommendedName>
</protein>
<evidence type="ECO:0000256" key="10">
    <source>
        <dbReference type="ARBA" id="ARBA00022777"/>
    </source>
</evidence>
<keyword evidence="12" id="KW-0460">Magnesium</keyword>
<dbReference type="EMBL" id="SBIQ01000024">
    <property type="protein sequence ID" value="KAF7684203.1"/>
    <property type="molecule type" value="Genomic_DNA"/>
</dbReference>
<accession>A0ABQ7I161</accession>
<dbReference type="PANTHER" id="PTHR13697:SF4">
    <property type="entry name" value="ATP-DEPENDENT 6-PHOSPHOFRUCTOKINASE"/>
    <property type="match status" value="1"/>
</dbReference>
<proteinExistence type="predicted"/>
<dbReference type="Gene3D" id="3.40.50.450">
    <property type="match status" value="2"/>
</dbReference>
<dbReference type="NCBIfam" id="NF002872">
    <property type="entry name" value="PRK03202.1"/>
    <property type="match status" value="1"/>
</dbReference>
<evidence type="ECO:0000256" key="12">
    <source>
        <dbReference type="ARBA" id="ARBA00022842"/>
    </source>
</evidence>
<gene>
    <name evidence="16" type="primary">PFKL</name>
    <name evidence="16" type="ORF">TCON_0607</name>
</gene>
<evidence type="ECO:0000256" key="13">
    <source>
        <dbReference type="ARBA" id="ARBA00023152"/>
    </source>
</evidence>
<dbReference type="InterPro" id="IPR000023">
    <property type="entry name" value="Phosphofructokinase_dom"/>
</dbReference>
<feature type="domain" description="Phosphofructokinase" evidence="15">
    <location>
        <begin position="475"/>
        <end position="759"/>
    </location>
</feature>
<organism evidence="16 17">
    <name type="scientific">Astathelohania contejeani</name>
    <dbReference type="NCBI Taxonomy" id="164912"/>
    <lineage>
        <taxon>Eukaryota</taxon>
        <taxon>Fungi</taxon>
        <taxon>Fungi incertae sedis</taxon>
        <taxon>Microsporidia</taxon>
        <taxon>Astathelohaniidae</taxon>
        <taxon>Astathelohania</taxon>
    </lineage>
</organism>
<keyword evidence="6" id="KW-0021">Allosteric enzyme</keyword>
<evidence type="ECO:0000256" key="11">
    <source>
        <dbReference type="ARBA" id="ARBA00022840"/>
    </source>
</evidence>
<keyword evidence="7" id="KW-0808">Transferase</keyword>
<dbReference type="InterPro" id="IPR022953">
    <property type="entry name" value="ATP_PFK"/>
</dbReference>
<dbReference type="Pfam" id="PF00365">
    <property type="entry name" value="PFK"/>
    <property type="match status" value="2"/>
</dbReference>
<dbReference type="Proteomes" id="UP001516464">
    <property type="component" value="Unassembled WGS sequence"/>
</dbReference>
<evidence type="ECO:0000256" key="4">
    <source>
        <dbReference type="ARBA" id="ARBA00012055"/>
    </source>
</evidence>
<dbReference type="InterPro" id="IPR015912">
    <property type="entry name" value="Phosphofructokinase_CS"/>
</dbReference>